<dbReference type="InterPro" id="IPR027379">
    <property type="entry name" value="CLS_N"/>
</dbReference>
<feature type="region of interest" description="Disordered" evidence="6">
    <location>
        <begin position="89"/>
        <end position="109"/>
    </location>
</feature>
<protein>
    <submittedName>
        <fullName evidence="9">PLD nuclease N-terminal domain-containing protein</fullName>
    </submittedName>
</protein>
<sequence>MRNLLALAAVALIVYTIFDVLRSDEAERFGVHKLIWLAFIVVLPVIGSVAWLVLRQMARSRSAGPARSPGAAAPAPDDDPEFLWRLEQQRRRADREQSREHPDEPRPES</sequence>
<keyword evidence="4 7" id="KW-1133">Transmembrane helix</keyword>
<evidence type="ECO:0000256" key="1">
    <source>
        <dbReference type="ARBA" id="ARBA00004651"/>
    </source>
</evidence>
<dbReference type="Proteomes" id="UP001316189">
    <property type="component" value="Chromosome"/>
</dbReference>
<feature type="domain" description="Cardiolipin synthase N-terminal" evidence="8">
    <location>
        <begin position="11"/>
        <end position="55"/>
    </location>
</feature>
<accession>A0ABY5L0I2</accession>
<keyword evidence="2" id="KW-1003">Cell membrane</keyword>
<name>A0ABY5L0I2_9CELL</name>
<feature type="compositionally biased region" description="Low complexity" evidence="6">
    <location>
        <begin position="61"/>
        <end position="75"/>
    </location>
</feature>
<keyword evidence="10" id="KW-1185">Reference proteome</keyword>
<evidence type="ECO:0000313" key="10">
    <source>
        <dbReference type="Proteomes" id="UP001316189"/>
    </source>
</evidence>
<dbReference type="EMBL" id="CP101988">
    <property type="protein sequence ID" value="UUI74905.1"/>
    <property type="molecule type" value="Genomic_DNA"/>
</dbReference>
<gene>
    <name evidence="9" type="ORF">NP064_14130</name>
</gene>
<evidence type="ECO:0000259" key="8">
    <source>
        <dbReference type="Pfam" id="PF13396"/>
    </source>
</evidence>
<evidence type="ECO:0000256" key="7">
    <source>
        <dbReference type="SAM" id="Phobius"/>
    </source>
</evidence>
<evidence type="ECO:0000256" key="3">
    <source>
        <dbReference type="ARBA" id="ARBA00022692"/>
    </source>
</evidence>
<feature type="transmembrane region" description="Helical" evidence="7">
    <location>
        <begin position="34"/>
        <end position="54"/>
    </location>
</feature>
<proteinExistence type="predicted"/>
<keyword evidence="3 7" id="KW-0812">Transmembrane</keyword>
<organism evidence="9 10">
    <name type="scientific">Cellulomonas chengniuliangii</name>
    <dbReference type="NCBI Taxonomy" id="2968084"/>
    <lineage>
        <taxon>Bacteria</taxon>
        <taxon>Bacillati</taxon>
        <taxon>Actinomycetota</taxon>
        <taxon>Actinomycetes</taxon>
        <taxon>Micrococcales</taxon>
        <taxon>Cellulomonadaceae</taxon>
        <taxon>Cellulomonas</taxon>
    </lineage>
</organism>
<reference evidence="9 10" key="1">
    <citation type="submission" date="2022-07" db="EMBL/GenBank/DDBJ databases">
        <title>Novel species in genus cellulomonas.</title>
        <authorList>
            <person name="Ye L."/>
        </authorList>
    </citation>
    <scope>NUCLEOTIDE SEQUENCE [LARGE SCALE GENOMIC DNA]</scope>
    <source>
        <strain evidence="10">zg-Y338</strain>
    </source>
</reference>
<evidence type="ECO:0000256" key="4">
    <source>
        <dbReference type="ARBA" id="ARBA00022989"/>
    </source>
</evidence>
<dbReference type="RefSeq" id="WP_227570224.1">
    <property type="nucleotide sequence ID" value="NZ_CP101988.1"/>
</dbReference>
<comment type="subcellular location">
    <subcellularLocation>
        <location evidence="1">Cell membrane</location>
        <topology evidence="1">Multi-pass membrane protein</topology>
    </subcellularLocation>
</comment>
<evidence type="ECO:0000256" key="2">
    <source>
        <dbReference type="ARBA" id="ARBA00022475"/>
    </source>
</evidence>
<evidence type="ECO:0000256" key="5">
    <source>
        <dbReference type="ARBA" id="ARBA00023136"/>
    </source>
</evidence>
<feature type="region of interest" description="Disordered" evidence="6">
    <location>
        <begin position="61"/>
        <end position="80"/>
    </location>
</feature>
<evidence type="ECO:0000313" key="9">
    <source>
        <dbReference type="EMBL" id="UUI74905.1"/>
    </source>
</evidence>
<keyword evidence="5 7" id="KW-0472">Membrane</keyword>
<evidence type="ECO:0000256" key="6">
    <source>
        <dbReference type="SAM" id="MobiDB-lite"/>
    </source>
</evidence>
<dbReference type="Pfam" id="PF13396">
    <property type="entry name" value="PLDc_N"/>
    <property type="match status" value="1"/>
</dbReference>